<accession>A0ABS8TC73</accession>
<organism evidence="1 2">
    <name type="scientific">Datura stramonium</name>
    <name type="common">Jimsonweed</name>
    <name type="synonym">Common thornapple</name>
    <dbReference type="NCBI Taxonomy" id="4076"/>
    <lineage>
        <taxon>Eukaryota</taxon>
        <taxon>Viridiplantae</taxon>
        <taxon>Streptophyta</taxon>
        <taxon>Embryophyta</taxon>
        <taxon>Tracheophyta</taxon>
        <taxon>Spermatophyta</taxon>
        <taxon>Magnoliopsida</taxon>
        <taxon>eudicotyledons</taxon>
        <taxon>Gunneridae</taxon>
        <taxon>Pentapetalae</taxon>
        <taxon>asterids</taxon>
        <taxon>lamiids</taxon>
        <taxon>Solanales</taxon>
        <taxon>Solanaceae</taxon>
        <taxon>Solanoideae</taxon>
        <taxon>Datureae</taxon>
        <taxon>Datura</taxon>
    </lineage>
</organism>
<keyword evidence="2" id="KW-1185">Reference proteome</keyword>
<feature type="non-terminal residue" evidence="1">
    <location>
        <position position="129"/>
    </location>
</feature>
<reference evidence="1 2" key="1">
    <citation type="journal article" date="2021" name="BMC Genomics">
        <title>Datura genome reveals duplications of psychoactive alkaloid biosynthetic genes and high mutation rate following tissue culture.</title>
        <authorList>
            <person name="Rajewski A."/>
            <person name="Carter-House D."/>
            <person name="Stajich J."/>
            <person name="Litt A."/>
        </authorList>
    </citation>
    <scope>NUCLEOTIDE SEQUENCE [LARGE SCALE GENOMIC DNA]</scope>
    <source>
        <strain evidence="1">AR-01</strain>
    </source>
</reference>
<protein>
    <submittedName>
        <fullName evidence="1">Uncharacterized protein</fullName>
    </submittedName>
</protein>
<name>A0ABS8TC73_DATST</name>
<dbReference type="EMBL" id="JACEIK010001395">
    <property type="protein sequence ID" value="MCD7469049.1"/>
    <property type="molecule type" value="Genomic_DNA"/>
</dbReference>
<evidence type="ECO:0000313" key="1">
    <source>
        <dbReference type="EMBL" id="MCD7469049.1"/>
    </source>
</evidence>
<evidence type="ECO:0000313" key="2">
    <source>
        <dbReference type="Proteomes" id="UP000823775"/>
    </source>
</evidence>
<gene>
    <name evidence="1" type="ORF">HAX54_007668</name>
</gene>
<sequence>MSKVSIITTHYNALGTRPPLMILAISLRPQTQVPIDEVGLQKGLRTQSAINVPREIYAGVWMGIALLQKSIEDLIVELRPHCVVWACSLVDHVEMIKRIKESEPRGYAIIHDTILTWSLLRGALPRKSK</sequence>
<dbReference type="Proteomes" id="UP000823775">
    <property type="component" value="Unassembled WGS sequence"/>
</dbReference>
<proteinExistence type="predicted"/>
<comment type="caution">
    <text evidence="1">The sequence shown here is derived from an EMBL/GenBank/DDBJ whole genome shotgun (WGS) entry which is preliminary data.</text>
</comment>